<evidence type="ECO:0000256" key="4">
    <source>
        <dbReference type="ARBA" id="ARBA00022630"/>
    </source>
</evidence>
<keyword evidence="6 9" id="KW-0560">Oxidoreductase</keyword>
<evidence type="ECO:0000256" key="9">
    <source>
        <dbReference type="RuleBase" id="RU003862"/>
    </source>
</evidence>
<dbReference type="Gene3D" id="3.20.20.220">
    <property type="match status" value="1"/>
</dbReference>
<keyword evidence="5 9" id="KW-0274">FAD</keyword>
<protein>
    <recommendedName>
        <fullName evidence="9">Methylenetetrahydrofolate reductase</fullName>
    </recommendedName>
</protein>
<accession>A0A0E1NX10</accession>
<dbReference type="InterPro" id="IPR029041">
    <property type="entry name" value="FAD-linked_oxidoreductase-like"/>
</dbReference>
<evidence type="ECO:0000256" key="5">
    <source>
        <dbReference type="ARBA" id="ARBA00022827"/>
    </source>
</evidence>
<dbReference type="GO" id="GO:0035999">
    <property type="term" value="P:tetrahydrofolate interconversion"/>
    <property type="evidence" value="ECO:0007669"/>
    <property type="project" value="UniProtKB-UniPathway"/>
</dbReference>
<evidence type="ECO:0000256" key="8">
    <source>
        <dbReference type="ARBA" id="ARBA00048628"/>
    </source>
</evidence>
<evidence type="ECO:0000313" key="11">
    <source>
        <dbReference type="Proteomes" id="UP000001971"/>
    </source>
</evidence>
<evidence type="ECO:0000256" key="7">
    <source>
        <dbReference type="ARBA" id="ARBA00034478"/>
    </source>
</evidence>
<organism evidence="10 11">
    <name type="scientific">Yersinia pestis bv. Antiqua (strain Antiqua)</name>
    <dbReference type="NCBI Taxonomy" id="360102"/>
    <lineage>
        <taxon>Bacteria</taxon>
        <taxon>Pseudomonadati</taxon>
        <taxon>Pseudomonadota</taxon>
        <taxon>Gammaproteobacteria</taxon>
        <taxon>Enterobacterales</taxon>
        <taxon>Yersiniaceae</taxon>
        <taxon>Yersinia</taxon>
    </lineage>
</organism>
<comment type="pathway">
    <text evidence="7">Amino-acid biosynthesis; L-methionine biosynthesis via de novo pathway.</text>
</comment>
<comment type="cofactor">
    <cofactor evidence="1 9">
        <name>FAD</name>
        <dbReference type="ChEBI" id="CHEBI:57692"/>
    </cofactor>
</comment>
<sequence length="266" mass="31647">MERKLSFEMNSAKNEKEMENIFKLIEFTDTLDPIYYTVNTEIGSSVWSDTYRTVIELREKTDVPLIPHITINNKKEREIMQIIEKYINVGICEFFVIRGDKHVYDQDNPINYGVELIELIRRSHKHIGIKTSLYPDFHKETTEVKEEIDWNERKYQLGVNEFISQLTLNTNALDFLSHWVDKERPFTPSIMPLGNFSFIEKFTSSNSIDYPLWIKKFANSKSNSNEDKENIGIEIIRFLCREYLNQRERLHVFTLNKVDVMKKIFQ</sequence>
<name>A0A0E1NX10_YERPA</name>
<dbReference type="Pfam" id="PF02219">
    <property type="entry name" value="MTHFR"/>
    <property type="match status" value="1"/>
</dbReference>
<reference evidence="10 11" key="1">
    <citation type="journal article" date="2006" name="J. Bacteriol.">
        <title>Complete genome sequence of Yersinia pestis strains Antiqua and Nepal516: evidence of gene reduction in an emerging pathogen.</title>
        <authorList>
            <person name="Chain P.S."/>
            <person name="Hu P."/>
            <person name="Malfatti S.A."/>
            <person name="Radnedge L."/>
            <person name="Larimer F."/>
            <person name="Vergez L.M."/>
            <person name="Worsham P."/>
            <person name="Chu M.C."/>
            <person name="Andersen G.L."/>
        </authorList>
    </citation>
    <scope>NUCLEOTIDE SEQUENCE [LARGE SCALE GENOMIC DNA]</scope>
    <source>
        <strain evidence="10 11">Antiqua</strain>
    </source>
</reference>
<dbReference type="SUPFAM" id="SSF51730">
    <property type="entry name" value="FAD-linked oxidoreductase"/>
    <property type="match status" value="1"/>
</dbReference>
<evidence type="ECO:0000256" key="3">
    <source>
        <dbReference type="ARBA" id="ARBA00006743"/>
    </source>
</evidence>
<gene>
    <name evidence="10" type="ordered locus">YPA_3994</name>
</gene>
<evidence type="ECO:0000256" key="1">
    <source>
        <dbReference type="ARBA" id="ARBA00001974"/>
    </source>
</evidence>
<evidence type="ECO:0000256" key="6">
    <source>
        <dbReference type="ARBA" id="ARBA00023002"/>
    </source>
</evidence>
<dbReference type="PATRIC" id="fig|360102.15.peg.2494"/>
<comment type="pathway">
    <text evidence="2 9">One-carbon metabolism; tetrahydrofolate interconversion.</text>
</comment>
<dbReference type="GO" id="GO:0005829">
    <property type="term" value="C:cytosol"/>
    <property type="evidence" value="ECO:0007669"/>
    <property type="project" value="TreeGrafter"/>
</dbReference>
<dbReference type="HOGENOM" id="CLU_1045671_0_0_6"/>
<dbReference type="AlphaFoldDB" id="A0A0E1NX10"/>
<dbReference type="CDD" id="cd00537">
    <property type="entry name" value="MTHFR"/>
    <property type="match status" value="1"/>
</dbReference>
<proteinExistence type="inferred from homology"/>
<dbReference type="InterPro" id="IPR003171">
    <property type="entry name" value="Mehydrof_redctse-like"/>
</dbReference>
<comment type="similarity">
    <text evidence="3 9">Belongs to the methylenetetrahydrofolate reductase family.</text>
</comment>
<dbReference type="GO" id="GO:0071949">
    <property type="term" value="F:FAD binding"/>
    <property type="evidence" value="ECO:0007669"/>
    <property type="project" value="TreeGrafter"/>
</dbReference>
<dbReference type="GO" id="GO:0106312">
    <property type="term" value="F:methylenetetrahydrofolate reductase (NADH) activity"/>
    <property type="evidence" value="ECO:0007669"/>
    <property type="project" value="UniProtKB-EC"/>
</dbReference>
<dbReference type="GeneID" id="57974314"/>
<evidence type="ECO:0000313" key="10">
    <source>
        <dbReference type="EMBL" id="ABG15955.1"/>
    </source>
</evidence>
<keyword evidence="4 9" id="KW-0285">Flavoprotein</keyword>
<dbReference type="GO" id="GO:0009086">
    <property type="term" value="P:methionine biosynthetic process"/>
    <property type="evidence" value="ECO:0007669"/>
    <property type="project" value="TreeGrafter"/>
</dbReference>
<evidence type="ECO:0000256" key="2">
    <source>
        <dbReference type="ARBA" id="ARBA00004777"/>
    </source>
</evidence>
<dbReference type="Proteomes" id="UP000001971">
    <property type="component" value="Chromosome"/>
</dbReference>
<dbReference type="EMBL" id="CP000308">
    <property type="protein sequence ID" value="ABG15955.1"/>
    <property type="molecule type" value="Genomic_DNA"/>
</dbReference>
<dbReference type="PANTHER" id="PTHR45754">
    <property type="entry name" value="METHYLENETETRAHYDROFOLATE REDUCTASE"/>
    <property type="match status" value="1"/>
</dbReference>
<dbReference type="KEGG" id="ypa:YPA_3994"/>
<comment type="catalytic activity">
    <reaction evidence="8">
        <text>(6S)-5-methyl-5,6,7,8-tetrahydrofolate + NAD(+) = (6R)-5,10-methylene-5,6,7,8-tetrahydrofolate + NADH + H(+)</text>
        <dbReference type="Rhea" id="RHEA:19821"/>
        <dbReference type="ChEBI" id="CHEBI:15378"/>
        <dbReference type="ChEBI" id="CHEBI:15636"/>
        <dbReference type="ChEBI" id="CHEBI:18608"/>
        <dbReference type="ChEBI" id="CHEBI:57540"/>
        <dbReference type="ChEBI" id="CHEBI:57945"/>
        <dbReference type="EC" id="1.5.1.54"/>
    </reaction>
    <physiologicalReaction direction="right-to-left" evidence="8">
        <dbReference type="Rhea" id="RHEA:19823"/>
    </physiologicalReaction>
</comment>
<dbReference type="PANTHER" id="PTHR45754:SF3">
    <property type="entry name" value="METHYLENETETRAHYDROFOLATE REDUCTASE (NADPH)"/>
    <property type="match status" value="1"/>
</dbReference>
<dbReference type="RefSeq" id="WP_002209067.1">
    <property type="nucleotide sequence ID" value="NC_008150.1"/>
</dbReference>
<dbReference type="UniPathway" id="UPA00193"/>